<feature type="chain" id="PRO_5004560227" description="DUF7707 domain-containing protein" evidence="3">
    <location>
        <begin position="37"/>
        <end position="350"/>
    </location>
</feature>
<evidence type="ECO:0000259" key="4">
    <source>
        <dbReference type="Pfam" id="PF24808"/>
    </source>
</evidence>
<feature type="compositionally biased region" description="Low complexity" evidence="1">
    <location>
        <begin position="185"/>
        <end position="252"/>
    </location>
</feature>
<protein>
    <recommendedName>
        <fullName evidence="4">DUF7707 domain-containing protein</fullName>
    </recommendedName>
</protein>
<dbReference type="PANTHER" id="PTHR38118">
    <property type="entry name" value="ANCHORED CELL WALL PROTEIN 11-RELATED"/>
    <property type="match status" value="1"/>
</dbReference>
<name>S8A5E0_DACHA</name>
<dbReference type="AlphaFoldDB" id="S8A5E0"/>
<gene>
    <name evidence="5" type="ORF">H072_10198</name>
</gene>
<dbReference type="Pfam" id="PF24808">
    <property type="entry name" value="DUF7707"/>
    <property type="match status" value="1"/>
</dbReference>
<evidence type="ECO:0000256" key="1">
    <source>
        <dbReference type="SAM" id="MobiDB-lite"/>
    </source>
</evidence>
<feature type="region of interest" description="Disordered" evidence="1">
    <location>
        <begin position="153"/>
        <end position="261"/>
    </location>
</feature>
<keyword evidence="2" id="KW-0472">Membrane</keyword>
<evidence type="ECO:0000256" key="2">
    <source>
        <dbReference type="SAM" id="Phobius"/>
    </source>
</evidence>
<reference evidence="5 6" key="1">
    <citation type="journal article" date="2013" name="PLoS Genet.">
        <title>Genomic mechanisms accounting for the adaptation to parasitism in nematode-trapping fungi.</title>
        <authorList>
            <person name="Meerupati T."/>
            <person name="Andersson K.M."/>
            <person name="Friman E."/>
            <person name="Kumar D."/>
            <person name="Tunlid A."/>
            <person name="Ahren D."/>
        </authorList>
    </citation>
    <scope>NUCLEOTIDE SEQUENCE [LARGE SCALE GENOMIC DNA]</scope>
    <source>
        <strain evidence="5 6">CBS 200.50</strain>
    </source>
</reference>
<keyword evidence="6" id="KW-1185">Reference proteome</keyword>
<keyword evidence="3" id="KW-0732">Signal</keyword>
<feature type="compositionally biased region" description="Low complexity" evidence="1">
    <location>
        <begin position="163"/>
        <end position="174"/>
    </location>
</feature>
<dbReference type="EMBL" id="AQGS01000935">
    <property type="protein sequence ID" value="EPS36311.1"/>
    <property type="molecule type" value="Genomic_DNA"/>
</dbReference>
<feature type="region of interest" description="Disordered" evidence="1">
    <location>
        <begin position="39"/>
        <end position="58"/>
    </location>
</feature>
<dbReference type="OMA" id="FFICTEY"/>
<feature type="transmembrane region" description="Helical" evidence="2">
    <location>
        <begin position="268"/>
        <end position="289"/>
    </location>
</feature>
<keyword evidence="2" id="KW-1133">Transmembrane helix</keyword>
<reference evidence="6" key="2">
    <citation type="submission" date="2013-04" db="EMBL/GenBank/DDBJ databases">
        <title>Genomic mechanisms accounting for the adaptation to parasitism in nematode-trapping fungi.</title>
        <authorList>
            <person name="Ahren D.G."/>
        </authorList>
    </citation>
    <scope>NUCLEOTIDE SEQUENCE [LARGE SCALE GENOMIC DNA]</scope>
    <source>
        <strain evidence="6">CBS 200.50</strain>
    </source>
</reference>
<dbReference type="HOGENOM" id="CLU_792317_0_0_1"/>
<proteinExistence type="predicted"/>
<keyword evidence="2" id="KW-0812">Transmembrane</keyword>
<dbReference type="OrthoDB" id="2121879at2759"/>
<dbReference type="InterPro" id="IPR056124">
    <property type="entry name" value="DUF7707"/>
</dbReference>
<feature type="signal peptide" evidence="3">
    <location>
        <begin position="1"/>
        <end position="36"/>
    </location>
</feature>
<organism evidence="5 6">
    <name type="scientific">Dactylellina haptotyla (strain CBS 200.50)</name>
    <name type="common">Nematode-trapping fungus</name>
    <name type="synonym">Monacrosporium haptotylum</name>
    <dbReference type="NCBI Taxonomy" id="1284197"/>
    <lineage>
        <taxon>Eukaryota</taxon>
        <taxon>Fungi</taxon>
        <taxon>Dikarya</taxon>
        <taxon>Ascomycota</taxon>
        <taxon>Pezizomycotina</taxon>
        <taxon>Orbiliomycetes</taxon>
        <taxon>Orbiliales</taxon>
        <taxon>Orbiliaceae</taxon>
        <taxon>Dactylellina</taxon>
    </lineage>
</organism>
<accession>S8A5E0</accession>
<dbReference type="eggNOG" id="ENOG502SSWV">
    <property type="taxonomic scope" value="Eukaryota"/>
</dbReference>
<dbReference type="PANTHER" id="PTHR38118:SF2">
    <property type="entry name" value="CDP-ALCOHOL PHOSPHATIDYLTRANSFERASE PROTEIN"/>
    <property type="match status" value="1"/>
</dbReference>
<dbReference type="Proteomes" id="UP000015100">
    <property type="component" value="Unassembled WGS sequence"/>
</dbReference>
<sequence>MAQQRSTGLSWRWSVAAKATYLFLLPLLILPTGTAGQSTQAVGGGSGTSPSHTDRTIDPNSVPLTTRNGWCDSQKAACLQACPETQTSTNTCDPSTLTYACSCADGSTPDLSNFGGTIPFFICTEYQSQCIANNANDLAAQTQCTSFTCGAQGDPTPVPQTPTPSTSSTSTPPSEANQTSAPVLQSPTPTTDPSSATDNSSSSSSSRSSSSSTSSRDSSTTSPPSSTNPTNTQPPQTSNTTSNGSTVTGSGSPKIPDPGKKSGLSTGAIAGIAVGIGVPVMLGLLFAAYRWGTRRAVEPPSMPPAIYDKHPQWQQQQQQGGNQTVGGGLDPGVGHGNEVGGIEGGYYRGY</sequence>
<evidence type="ECO:0000313" key="5">
    <source>
        <dbReference type="EMBL" id="EPS36311.1"/>
    </source>
</evidence>
<evidence type="ECO:0000256" key="3">
    <source>
        <dbReference type="SAM" id="SignalP"/>
    </source>
</evidence>
<comment type="caution">
    <text evidence="5">The sequence shown here is derived from an EMBL/GenBank/DDBJ whole genome shotgun (WGS) entry which is preliminary data.</text>
</comment>
<evidence type="ECO:0000313" key="6">
    <source>
        <dbReference type="Proteomes" id="UP000015100"/>
    </source>
</evidence>
<feature type="region of interest" description="Disordered" evidence="1">
    <location>
        <begin position="314"/>
        <end position="340"/>
    </location>
</feature>
<dbReference type="STRING" id="1284197.S8A5E0"/>
<feature type="compositionally biased region" description="Gly residues" evidence="1">
    <location>
        <begin position="323"/>
        <end position="340"/>
    </location>
</feature>
<feature type="domain" description="DUF7707" evidence="4">
    <location>
        <begin position="56"/>
        <end position="152"/>
    </location>
</feature>